<sequence length="159" mass="18503">MCRKTINLINSFKYVGSLYVFKDEPIETEIKIYSPSILNKRFDYEYLINQLVNINIYYSLTYDEVKRLKENDDFGSLSKLARSKFRDSSENDGEGGEILLYSFLEGDLKAPKILSKMPLKTNSNHYVFGADGVHFLKMKTKSTILFMERRKCIKISPKV</sequence>
<organism evidence="2 3">
    <name type="scientific">Fructilactobacillus myrtifloralis</name>
    <dbReference type="NCBI Taxonomy" id="2940301"/>
    <lineage>
        <taxon>Bacteria</taxon>
        <taxon>Bacillati</taxon>
        <taxon>Bacillota</taxon>
        <taxon>Bacilli</taxon>
        <taxon>Lactobacillales</taxon>
        <taxon>Lactobacillaceae</taxon>
        <taxon>Fructilactobacillus</taxon>
    </lineage>
</organism>
<dbReference type="Pfam" id="PF08878">
    <property type="entry name" value="HamA"/>
    <property type="match status" value="1"/>
</dbReference>
<dbReference type="InterPro" id="IPR014976">
    <property type="entry name" value="AbpA_HamA_C"/>
</dbReference>
<protein>
    <submittedName>
        <fullName evidence="2">DUF1837 domain-containing protein</fullName>
    </submittedName>
</protein>
<evidence type="ECO:0000259" key="1">
    <source>
        <dbReference type="Pfam" id="PF08878"/>
    </source>
</evidence>
<dbReference type="EMBL" id="CP097116">
    <property type="protein sequence ID" value="USS85612.1"/>
    <property type="molecule type" value="Genomic_DNA"/>
</dbReference>
<dbReference type="RefSeq" id="WP_252750507.1">
    <property type="nucleotide sequence ID" value="NZ_CP097116.1"/>
</dbReference>
<keyword evidence="3" id="KW-1185">Reference proteome</keyword>
<evidence type="ECO:0000313" key="2">
    <source>
        <dbReference type="EMBL" id="USS85612.1"/>
    </source>
</evidence>
<name>A0ABY5BRE1_9LACO</name>
<evidence type="ECO:0000313" key="3">
    <source>
        <dbReference type="Proteomes" id="UP001056707"/>
    </source>
</evidence>
<dbReference type="Proteomes" id="UP001056707">
    <property type="component" value="Chromosome"/>
</dbReference>
<accession>A0ABY5BRE1</accession>
<proteinExistence type="predicted"/>
<reference evidence="2" key="1">
    <citation type="submission" date="2022-05" db="EMBL/GenBank/DDBJ databases">
        <authorList>
            <person name="Oliphant S.A."/>
            <person name="Watson-Haigh N.S."/>
            <person name="Sumby K.M."/>
            <person name="Gardner J.M."/>
            <person name="Jiranek V."/>
        </authorList>
    </citation>
    <scope>NUCLEOTIDE SEQUENCE</scope>
    <source>
        <strain evidence="2">KI16_H9</strain>
    </source>
</reference>
<gene>
    <name evidence="2" type="ORF">M3M35_02940</name>
</gene>
<feature type="domain" description="Anti-bacteriophage protein A/HamA C-terminal" evidence="1">
    <location>
        <begin position="24"/>
        <end position="148"/>
    </location>
</feature>